<feature type="transmembrane region" description="Helical" evidence="1">
    <location>
        <begin position="23"/>
        <end position="42"/>
    </location>
</feature>
<dbReference type="RefSeq" id="WP_197007283.1">
    <property type="nucleotide sequence ID" value="NZ_BONS01000019.1"/>
</dbReference>
<evidence type="ECO:0000313" key="3">
    <source>
        <dbReference type="Proteomes" id="UP000622552"/>
    </source>
</evidence>
<organism evidence="2 3">
    <name type="scientific">Longispora fulva</name>
    <dbReference type="NCBI Taxonomy" id="619741"/>
    <lineage>
        <taxon>Bacteria</taxon>
        <taxon>Bacillati</taxon>
        <taxon>Actinomycetota</taxon>
        <taxon>Actinomycetes</taxon>
        <taxon>Micromonosporales</taxon>
        <taxon>Micromonosporaceae</taxon>
        <taxon>Longispora</taxon>
    </lineage>
</organism>
<accession>A0A8J7H3U2</accession>
<keyword evidence="1" id="KW-1133">Transmembrane helix</keyword>
<dbReference type="EMBL" id="JADOUF010000001">
    <property type="protein sequence ID" value="MBG6140773.1"/>
    <property type="molecule type" value="Genomic_DNA"/>
</dbReference>
<dbReference type="AlphaFoldDB" id="A0A8J7H3U2"/>
<comment type="caution">
    <text evidence="2">The sequence shown here is derived from an EMBL/GenBank/DDBJ whole genome shotgun (WGS) entry which is preliminary data.</text>
</comment>
<evidence type="ECO:0000256" key="1">
    <source>
        <dbReference type="SAM" id="Phobius"/>
    </source>
</evidence>
<name>A0A8J7H3U2_9ACTN</name>
<reference evidence="2" key="1">
    <citation type="submission" date="2020-11" db="EMBL/GenBank/DDBJ databases">
        <title>Sequencing the genomes of 1000 actinobacteria strains.</title>
        <authorList>
            <person name="Klenk H.-P."/>
        </authorList>
    </citation>
    <scope>NUCLEOTIDE SEQUENCE</scope>
    <source>
        <strain evidence="2">DSM 45356</strain>
    </source>
</reference>
<protein>
    <submittedName>
        <fullName evidence="2">Uncharacterized protein</fullName>
    </submittedName>
</protein>
<keyword evidence="3" id="KW-1185">Reference proteome</keyword>
<keyword evidence="1" id="KW-0812">Transmembrane</keyword>
<gene>
    <name evidence="2" type="ORF">IW245_006967</name>
</gene>
<evidence type="ECO:0000313" key="2">
    <source>
        <dbReference type="EMBL" id="MBG6140773.1"/>
    </source>
</evidence>
<sequence length="204" mass="21425">MAFLETYEEHPEEERKPLPLRRIIMIAGGVFGVIVLIGAVIWGPTLWQVVRQGNPELTIPPKAAGLTLDTSERGQRTAEGMREALSVPVGFDKTVGGVYQDPAAANRSAIVVAGTATLFDPEGTLDDLFSVITDTAGGVTGTHAVDAGPLGGEARCGVTTIDADRVPVCGWADHGSAGLMLFPGHTPEESAPKFVALRGAIQKR</sequence>
<dbReference type="Proteomes" id="UP000622552">
    <property type="component" value="Unassembled WGS sequence"/>
</dbReference>
<proteinExistence type="predicted"/>
<keyword evidence="1" id="KW-0472">Membrane</keyword>